<sequence length="1158" mass="116118">MSRLWAWWGRFAVVVLFGGQPCWVAEAAVNTWIGGNADWVDNSGTANWSPADEPDSNDEALFNTANSVNLGSNNAIAALTMSGGIDLFTNEFALSVDGLVQLSGASTNLFVGGSAGSVNADNVAIGSGATAELVGGALVVDEESGTGLLTINAGGTLAGNGTLTFADTPVLATTLLVNNGALTALSRGLFLFSPPPVGTLAINDSSLGGRVDLDGASEAGVVNVNRNQTLDLNVPLADSFNGALNLFQEAVFDSLSAWTLAGGSIVANNGLIDNPIPNPDVPAGTSFIRGATLTQTGGVISIVDTDGALQFDAPFTMSGGSLANHGHLIFNNDATITAGAAITMPTTSSSLSVGAGRTVQIALNNLDLDGGNTATNSITVQAGGFLQIGTTDYDPDQGTNRYDGTLNLNSGQLVLSVSDAQFVMDGVLNMNRSTADFPSYSGAAIAIGNDAGVLDAELNVTGVGISQFGAQVDFKSDAKVNIALGATLQFTSSSNVNFDTVNGVNHAQITGAGQIQFNGAVNVNEAVTLNMVGGTVDLDGADLTGDLINIDAPLVINAATMAGFGRLNSGGGVNTLDVDARAVGKTGKLTVILDVGSDEWTLNALGVMNLSAPNGGASLLDGSGVNLNGTVNVLGGAGTLARVDVGGTVNVAAASSLTLQGGSSANPNRLNGGTINGPGNIGASAGRSLRGFGAINATVLFSGTAALLAEGGTLAVNGSINDVGTIGTSGGVLNVANAWNTNAADFVSLNGGELKGGTITNGGAGGISGNGLLSSRVINNTSIVANGGATLLVETAANDNDWDGAANSGSLSALGAGAVLELRDNATFGFAGSVSATTGGRVLANGFALDFNPGSTLQLQGSTYESTNSTDLGGVVDILAGAGSESTIKVAVNKFLTFEPTSSTTLGQTLRLESNNINIDAGATFAGAGALVIADGSHLVMDNGATANVLLVNDGTFRPGGFDTVGAVTLKDYAQAGSGALFVELTGTLPNQFDRLQVSGVAQLDGYLNLDIDGVFQPLLNQSFDIITSPFGVSGQFDQVDVSGMPAGKTFAVSYLPTLVRLTVVETPLFAADFDHDGDVDATDYEIWNGAFGLNQLGDATGDGLSNAADYTVWRDTLGSKPAPAFGGVYGGRAPEPSAVVLGLIAGAAGCLWRRAGT</sequence>
<evidence type="ECO:0000313" key="1">
    <source>
        <dbReference type="EMBL" id="QDU89186.1"/>
    </source>
</evidence>
<dbReference type="InterPro" id="IPR018247">
    <property type="entry name" value="EF_Hand_1_Ca_BS"/>
</dbReference>
<proteinExistence type="predicted"/>
<dbReference type="AlphaFoldDB" id="A0A518DCN4"/>
<name>A0A518DCN4_9BACT</name>
<reference evidence="1 2" key="1">
    <citation type="submission" date="2019-02" db="EMBL/GenBank/DDBJ databases">
        <title>Deep-cultivation of Planctomycetes and their phenomic and genomic characterization uncovers novel biology.</title>
        <authorList>
            <person name="Wiegand S."/>
            <person name="Jogler M."/>
            <person name="Boedeker C."/>
            <person name="Pinto D."/>
            <person name="Vollmers J."/>
            <person name="Rivas-Marin E."/>
            <person name="Kohn T."/>
            <person name="Peeters S.H."/>
            <person name="Heuer A."/>
            <person name="Rast P."/>
            <person name="Oberbeckmann S."/>
            <person name="Bunk B."/>
            <person name="Jeske O."/>
            <person name="Meyerdierks A."/>
            <person name="Storesund J.E."/>
            <person name="Kallscheuer N."/>
            <person name="Luecker S."/>
            <person name="Lage O.M."/>
            <person name="Pohl T."/>
            <person name="Merkel B.J."/>
            <person name="Hornburger P."/>
            <person name="Mueller R.-W."/>
            <person name="Bruemmer F."/>
            <person name="Labrenz M."/>
            <person name="Spormann A.M."/>
            <person name="Op den Camp H."/>
            <person name="Overmann J."/>
            <person name="Amann R."/>
            <person name="Jetten M.S.M."/>
            <person name="Mascher T."/>
            <person name="Medema M.H."/>
            <person name="Devos D.P."/>
            <person name="Kaster A.-K."/>
            <person name="Ovreas L."/>
            <person name="Rohde M."/>
            <person name="Galperin M.Y."/>
            <person name="Jogler C."/>
        </authorList>
    </citation>
    <scope>NUCLEOTIDE SEQUENCE [LARGE SCALE GENOMIC DNA]</scope>
    <source>
        <strain evidence="1 2">Pla175</strain>
    </source>
</reference>
<dbReference type="PROSITE" id="PS00018">
    <property type="entry name" value="EF_HAND_1"/>
    <property type="match status" value="1"/>
</dbReference>
<dbReference type="Proteomes" id="UP000317429">
    <property type="component" value="Chromosome"/>
</dbReference>
<dbReference type="KEGG" id="pnd:Pla175_25730"/>
<evidence type="ECO:0000313" key="2">
    <source>
        <dbReference type="Proteomes" id="UP000317429"/>
    </source>
</evidence>
<dbReference type="EMBL" id="CP036291">
    <property type="protein sequence ID" value="QDU89186.1"/>
    <property type="molecule type" value="Genomic_DNA"/>
</dbReference>
<organism evidence="1 2">
    <name type="scientific">Pirellulimonas nuda</name>
    <dbReference type="NCBI Taxonomy" id="2528009"/>
    <lineage>
        <taxon>Bacteria</taxon>
        <taxon>Pseudomonadati</taxon>
        <taxon>Planctomycetota</taxon>
        <taxon>Planctomycetia</taxon>
        <taxon>Pirellulales</taxon>
        <taxon>Lacipirellulaceae</taxon>
        <taxon>Pirellulimonas</taxon>
    </lineage>
</organism>
<dbReference type="OrthoDB" id="221300at2"/>
<keyword evidence="2" id="KW-1185">Reference proteome</keyword>
<accession>A0A518DCN4</accession>
<protein>
    <recommendedName>
        <fullName evidence="3">Autotransporter-associated beta strand repeat protein</fullName>
    </recommendedName>
</protein>
<gene>
    <name evidence="1" type="ORF">Pla175_25730</name>
</gene>
<evidence type="ECO:0008006" key="3">
    <source>
        <dbReference type="Google" id="ProtNLM"/>
    </source>
</evidence>
<dbReference type="RefSeq" id="WP_145285203.1">
    <property type="nucleotide sequence ID" value="NZ_CP036291.1"/>
</dbReference>